<sequence length="1869" mass="186036">MSAVSVWNVVSMGRVVFIDCRVSDIDALLNGLAPDEQAFVLNGASDGFAQIAAILKDNGLTGLSSISIVGHGAPGEIEIGSSVIDDADLANDAAALSAIGASLASDGALALYACDTAAGTTGSQFISDLSAYAGGVTVEAATHVIGNADPASWTLDASTAPAAVAVDAPFTEQALANFSTTLGIIGLSFGTSATFHGGGAAVSIAPNLIVTDSSSSTLSSAMVRLVGFVAGDRLNFTDQNNIHGSYDAVNCILTLSGSDTVADYQDALRSITYSFSGNGDPTGGGTHQVRDITWQVSDGTNTNITASPFDNDQPSLGLTQLIPLQGVYPGHGNGTADPGTIDLGSIRTFAGSLAPNHTAMANGQLLSIAQNTALFSLLGTAYGGNGQTTFELPNLQAKIAVGSENSANFTLGTNYGTDTVTLGTQNLPSDFGAGQAFTNNQPSLTVNYLINTGGPGASSASNWLDVAGEIVPFLSNFAPTGYLLAAGQVLRIADYPNLYNAIGTTYGGDGVTTFALPDLTARTIIGVGTNSIGNFELGAVVGQETTTLSTSNLPSPVGASFQFSNYQPSIALHYLISLEGVYPSDSGSFSDTAPWIGEIIAYAGNGADLNYMLAHGWAECQGQLLSIAQNQVLFSLVGTTYGGDGQSTFALPDLTGRAVASAGTNSQGHQVQIGEQYGTPSTTLTPNQVPLTASVLGVTHTAPTVTAGATLNYPLGNSAAVLDSTLTVADPDSGGNLTGATIKIASGFVSGDVLGFVNQNNITGSYNAATGLLTLSGTDTLGHYQTALESITFGAPGSTAPGSRTIEWTVTDGSSSNGTSNTATSTVNLLHVPLVSSVTAATTGNATDLNAGKVVTITVTFTDPVNVIGTPKLQLSDNVVATYQGGSGGSALTFGYTVQAGDSSSDLQVQNFLLNGGSIKDGSGNDAVLTGTAADLHLVIDTVAPAVSSINTASPNPNNATSETFTVTFSEIVGAVDAADFTIVTSGTVAYAGMSVLPFSGSVYTVTVTGVSGDGTLGLNLNASGTGITDRAINAISAGFTGQTYTIDHTAPTVTSIAASGASPNNAGSEQFTVTFSESVSGVTAADFALTTTDTPGGTSLSTTGISQITSADGRTYTVTVGGVTGDGTLRLDFKSGSSGVTDAAGNGASAGFTSGDVYTIRHTAPSVSSIAANGANPNNAGSDQFTVTFSEAVTGVDASDFTATRTGNVFDTGIVVTPVSGSVYTVTVNGVTGDGTLRLDLNASGTGIADAAGNAVAGGFTGGDVYTVRHTAPAVTSVSVPANGTYVAGQHLDFTINFSEAVSVTGAPELAITLDTGGVVEAQYIGQGSASSLTFRYTVAAGESDANGVALGSAIVLNGGTIKDAAGNAALLTLNNVGSTAGVRVDSIAPTVTSIATSGTGIAAGNGDLNAGHTVILTLNLSEAVNVDLTGGTPTLQLNDGGVATYVGGGGSSALTFSYLVAAGENTSDLAVNQLLLNAGTIRDFAGNDLTLPGGAINPPGILRIDTHAPDIVAVSASPASGAVGAGQSVAITVAFAEAVTLSGGTPTLSLNDNGVATFDAAATAALHDSSKLVFNYTVGAGDTLTSALAVTGIDLHGGVIADLAGNAASLGNIATTFTGLAVIDSLVTAHADTNHVVAGQTVTADAAHGLLANDTDTNPADHIVVSAVNGLADAVDHTIAGAYGSLTVHADGSYSYAASGSVSGVAYDNFTYTASNGHAAPSTSALTVQVIGGDQSFVFVPAGGSATSGYGNTVLDGSAGGATITAASTFNAHEILIGGPGDTLIAGNYGRDTFVFAGDFGHNAINNFHAALDDIQLQASQFGSLANVFADLHQVGADTVLTLDVNHVVTITNTALASLSSANFHLV</sequence>
<feature type="domain" description="Phage tail collar" evidence="2">
    <location>
        <begin position="468"/>
        <end position="524"/>
    </location>
</feature>
<dbReference type="EMBL" id="VITW01000003">
    <property type="protein sequence ID" value="TWB79195.1"/>
    <property type="molecule type" value="Genomic_DNA"/>
</dbReference>
<evidence type="ECO:0000313" key="4">
    <source>
        <dbReference type="EMBL" id="TWB79195.1"/>
    </source>
</evidence>
<dbReference type="Pfam" id="PF07484">
    <property type="entry name" value="Collar"/>
    <property type="match status" value="3"/>
</dbReference>
<dbReference type="SUPFAM" id="SSF51120">
    <property type="entry name" value="beta-Roll"/>
    <property type="match status" value="1"/>
</dbReference>
<gene>
    <name evidence="4" type="ORF">FBZ95_1031047</name>
</gene>
<dbReference type="PANTHER" id="PTHR34720:SF9">
    <property type="entry name" value="BLR4714 PROTEIN"/>
    <property type="match status" value="1"/>
</dbReference>
<evidence type="ECO:0000256" key="1">
    <source>
        <dbReference type="ARBA" id="ARBA00022729"/>
    </source>
</evidence>
<accession>A0A560K770</accession>
<dbReference type="InterPro" id="IPR011083">
    <property type="entry name" value="Phage_tail_collar_dom"/>
</dbReference>
<feature type="domain" description="Phage tail collar" evidence="2">
    <location>
        <begin position="597"/>
        <end position="658"/>
    </location>
</feature>
<proteinExistence type="predicted"/>
<reference evidence="4 5" key="1">
    <citation type="submission" date="2019-06" db="EMBL/GenBank/DDBJ databases">
        <title>Genomic Encyclopedia of Type Strains, Phase IV (KMG-V): Genome sequencing to study the core and pangenomes of soil and plant-associated prokaryotes.</title>
        <authorList>
            <person name="Whitman W."/>
        </authorList>
    </citation>
    <scope>NUCLEOTIDE SEQUENCE [LARGE SCALE GENOMIC DNA]</scope>
    <source>
        <strain evidence="4 5">BR 10556</strain>
    </source>
</reference>
<evidence type="ECO:0000259" key="2">
    <source>
        <dbReference type="Pfam" id="PF07484"/>
    </source>
</evidence>
<keyword evidence="1" id="KW-0732">Signal</keyword>
<dbReference type="PANTHER" id="PTHR34720">
    <property type="entry name" value="MICROCYSTIN DEPENDENT PROTEIN"/>
    <property type="match status" value="1"/>
</dbReference>
<dbReference type="InterPro" id="IPR014755">
    <property type="entry name" value="Cu-Rt/internalin_Ig-like"/>
</dbReference>
<evidence type="ECO:0000313" key="5">
    <source>
        <dbReference type="Proteomes" id="UP000315914"/>
    </source>
</evidence>
<feature type="domain" description="Phage tail collar" evidence="2">
    <location>
        <begin position="344"/>
        <end position="398"/>
    </location>
</feature>
<comment type="caution">
    <text evidence="4">The sequence shown here is derived from an EMBL/GenBank/DDBJ whole genome shotgun (WGS) entry which is preliminary data.</text>
</comment>
<name>A0A560K770_9BRAD</name>
<evidence type="ECO:0000259" key="3">
    <source>
        <dbReference type="Pfam" id="PF14252"/>
    </source>
</evidence>
<protein>
    <submittedName>
        <fullName evidence="4">Microcystin-dependent protein</fullName>
    </submittedName>
</protein>
<organism evidence="4 5">
    <name type="scientific">Bradyrhizobium sacchari</name>
    <dbReference type="NCBI Taxonomy" id="1399419"/>
    <lineage>
        <taxon>Bacteria</taxon>
        <taxon>Pseudomonadati</taxon>
        <taxon>Pseudomonadota</taxon>
        <taxon>Alphaproteobacteria</taxon>
        <taxon>Hyphomicrobiales</taxon>
        <taxon>Nitrobacteraceae</taxon>
        <taxon>Bradyrhizobium</taxon>
    </lineage>
</organism>
<feature type="domain" description="DUF4347" evidence="3">
    <location>
        <begin position="15"/>
        <end position="182"/>
    </location>
</feature>
<dbReference type="InterPro" id="IPR037053">
    <property type="entry name" value="Phage_tail_collar_dom_sf"/>
</dbReference>
<dbReference type="Pfam" id="PF14252">
    <property type="entry name" value="DUF4347"/>
    <property type="match status" value="1"/>
</dbReference>
<dbReference type="InterPro" id="IPR025592">
    <property type="entry name" value="DUF4347"/>
</dbReference>
<dbReference type="Gene3D" id="3.90.1340.10">
    <property type="entry name" value="Phage tail collar domain"/>
    <property type="match status" value="3"/>
</dbReference>
<dbReference type="STRING" id="1399419.A5906_00335"/>
<dbReference type="Gene3D" id="2.60.40.1220">
    <property type="match status" value="1"/>
</dbReference>
<dbReference type="InterPro" id="IPR011049">
    <property type="entry name" value="Serralysin-like_metalloprot_C"/>
</dbReference>
<keyword evidence="5" id="KW-1185">Reference proteome</keyword>
<dbReference type="SUPFAM" id="SSF88874">
    <property type="entry name" value="Receptor-binding domain of short tail fibre protein gp12"/>
    <property type="match status" value="3"/>
</dbReference>
<dbReference type="Proteomes" id="UP000315914">
    <property type="component" value="Unassembled WGS sequence"/>
</dbReference>